<dbReference type="Gene3D" id="3.40.1090.10">
    <property type="entry name" value="Cytosolic phospholipase A2 catalytic domain"/>
    <property type="match status" value="2"/>
</dbReference>
<dbReference type="Pfam" id="PF01734">
    <property type="entry name" value="Patatin"/>
    <property type="match status" value="1"/>
</dbReference>
<keyword evidence="11" id="KW-1185">Reference proteome</keyword>
<feature type="signal peptide" evidence="7">
    <location>
        <begin position="1"/>
        <end position="19"/>
    </location>
</feature>
<feature type="short sequence motif" description="DGA/G" evidence="6">
    <location>
        <begin position="208"/>
        <end position="210"/>
    </location>
</feature>
<dbReference type="InterPro" id="IPR034746">
    <property type="entry name" value="POTRA"/>
</dbReference>
<dbReference type="PROSITE" id="PS51635">
    <property type="entry name" value="PNPLA"/>
    <property type="match status" value="1"/>
</dbReference>
<keyword evidence="7" id="KW-0732">Signal</keyword>
<organism evidence="10 11">
    <name type="scientific">Flavobacterium gilvum</name>
    <dbReference type="NCBI Taxonomy" id="1492737"/>
    <lineage>
        <taxon>Bacteria</taxon>
        <taxon>Pseudomonadati</taxon>
        <taxon>Bacteroidota</taxon>
        <taxon>Flavobacteriia</taxon>
        <taxon>Flavobacteriales</taxon>
        <taxon>Flavobacteriaceae</taxon>
        <taxon>Flavobacterium</taxon>
    </lineage>
</organism>
<evidence type="ECO:0000256" key="2">
    <source>
        <dbReference type="ARBA" id="ARBA00022801"/>
    </source>
</evidence>
<accession>A0AAC9N7P6</accession>
<proteinExistence type="predicted"/>
<dbReference type="GO" id="GO:0016042">
    <property type="term" value="P:lipid catabolic process"/>
    <property type="evidence" value="ECO:0007669"/>
    <property type="project" value="UniProtKB-UniRule"/>
</dbReference>
<dbReference type="PANTHER" id="PTHR14226">
    <property type="entry name" value="NEUROPATHY TARGET ESTERASE/SWISS CHEESE D.MELANOGASTER"/>
    <property type="match status" value="1"/>
</dbReference>
<evidence type="ECO:0000259" key="9">
    <source>
        <dbReference type="PROSITE" id="PS51779"/>
    </source>
</evidence>
<evidence type="ECO:0000256" key="5">
    <source>
        <dbReference type="ARBA" id="ARBA00023136"/>
    </source>
</evidence>
<sequence length="732" mass="82174">MLVFLSFFSFFLFPFSSKAQDRTKKPPKIGLVLSGGGAKGFAHIGVLNVLEDAGVKIDYIGGTSMGAVIGGLYAMGYNAKQIDSIIDQTNFSNVINDYIPRSSKNFYEKRNDELYALTLPFNKFKIGAPEALSKGMYNFNLLSRLTLPVRHVRDFNELPTPFVCVGTNIAVGEQVVFDKGILAQAITGSSSLPSIFAPIVINDNLIIDGGVLNNYPIDEVRKMGADIIIGVDVQSGLLGKDELRSASKIFFQITNLQMIERMKVNANQTEVYIKPDVKNYGVVTFDKAAEIIKKGEDATFAVYEKIDALVDKTSPYHKPKLKVDSDSLTIVDIKINELKNYSRDYIIGKLNFKPGSKISFHDLETGINNLNATQNFSAVSYYFDKNGAHDDLILTLTESPVTTNLKFGLHYDGLYKSAILANITNKKTFFKNDFLSADLVLGDNIRYYFDYYIDNGFQLSYGFKSQLHQFNKNVPVSVITYNTEGTNAINIDYLDWSNQLYIQSVFAQKFLIGVGAEFEYLDISSETLELDPVITKSNYFSLFGYIKYDSYDNKYFPKKGWYFSGNPQFYMFSSESSAHFEPFSILSAEAGIAKTVFRNATIKLQAEAGASIGNKTLPYFDFMLGGYGYNNTNNFKYFYGYDFLSISGNSYLEATLTLDYEIFKKNHLNFSANYANLGDDLYNSLDWISLPKYSGYALGYGLETVIGPVEVKYSWSPEIANSYLWFSVGFIF</sequence>
<dbReference type="InterPro" id="IPR043864">
    <property type="entry name" value="Omp85-like_dom"/>
</dbReference>
<dbReference type="InterPro" id="IPR002641">
    <property type="entry name" value="PNPLA_dom"/>
</dbReference>
<evidence type="ECO:0000256" key="1">
    <source>
        <dbReference type="ARBA" id="ARBA00004370"/>
    </source>
</evidence>
<feature type="chain" id="PRO_5042170182" evidence="7">
    <location>
        <begin position="20"/>
        <end position="732"/>
    </location>
</feature>
<dbReference type="Proteomes" id="UP000175968">
    <property type="component" value="Chromosome"/>
</dbReference>
<dbReference type="CDD" id="cd07205">
    <property type="entry name" value="Pat_PNPLA6_PNPLA7_NTE1_like"/>
    <property type="match status" value="1"/>
</dbReference>
<feature type="active site" description="Nucleophile" evidence="6">
    <location>
        <position position="64"/>
    </location>
</feature>
<feature type="short sequence motif" description="GXGXXG" evidence="6">
    <location>
        <begin position="35"/>
        <end position="40"/>
    </location>
</feature>
<dbReference type="KEGG" id="fgl:EM308_03275"/>
<dbReference type="InterPro" id="IPR016035">
    <property type="entry name" value="Acyl_Trfase/lysoPLipase"/>
</dbReference>
<dbReference type="Pfam" id="PF19143">
    <property type="entry name" value="Omp85_2"/>
    <property type="match status" value="1"/>
</dbReference>
<comment type="subcellular location">
    <subcellularLocation>
        <location evidence="1">Membrane</location>
    </subcellularLocation>
</comment>
<keyword evidence="3 6" id="KW-0442">Lipid degradation</keyword>
<dbReference type="PANTHER" id="PTHR14226:SF76">
    <property type="entry name" value="NTE FAMILY PROTEIN RSSA"/>
    <property type="match status" value="1"/>
</dbReference>
<dbReference type="GO" id="GO:0016787">
    <property type="term" value="F:hydrolase activity"/>
    <property type="evidence" value="ECO:0007669"/>
    <property type="project" value="UniProtKB-UniRule"/>
</dbReference>
<feature type="active site" description="Proton acceptor" evidence="6">
    <location>
        <position position="208"/>
    </location>
</feature>
<name>A0AAC9N7P6_9FLAO</name>
<feature type="domain" description="PNPLA" evidence="8">
    <location>
        <begin position="31"/>
        <end position="221"/>
    </location>
</feature>
<evidence type="ECO:0000256" key="4">
    <source>
        <dbReference type="ARBA" id="ARBA00023098"/>
    </source>
</evidence>
<evidence type="ECO:0000313" key="10">
    <source>
        <dbReference type="EMBL" id="AOW11234.1"/>
    </source>
</evidence>
<dbReference type="Gene3D" id="2.40.160.50">
    <property type="entry name" value="membrane protein fhac: a member of the omp85/tpsb transporter family"/>
    <property type="match status" value="1"/>
</dbReference>
<feature type="domain" description="POTRA" evidence="9">
    <location>
        <begin position="328"/>
        <end position="399"/>
    </location>
</feature>
<protein>
    <submittedName>
        <fullName evidence="10">Patatin</fullName>
    </submittedName>
</protein>
<evidence type="ECO:0000313" key="11">
    <source>
        <dbReference type="Proteomes" id="UP000175968"/>
    </source>
</evidence>
<evidence type="ECO:0000256" key="6">
    <source>
        <dbReference type="PROSITE-ProRule" id="PRU01161"/>
    </source>
</evidence>
<dbReference type="SUPFAM" id="SSF52151">
    <property type="entry name" value="FabD/lysophospholipase-like"/>
    <property type="match status" value="1"/>
</dbReference>
<evidence type="ECO:0000259" key="8">
    <source>
        <dbReference type="PROSITE" id="PS51635"/>
    </source>
</evidence>
<dbReference type="AlphaFoldDB" id="A0AAC9N7P6"/>
<keyword evidence="4 6" id="KW-0443">Lipid metabolism</keyword>
<dbReference type="EMBL" id="CP017479">
    <property type="protein sequence ID" value="AOW11234.1"/>
    <property type="molecule type" value="Genomic_DNA"/>
</dbReference>
<keyword evidence="2 6" id="KW-0378">Hydrolase</keyword>
<keyword evidence="5" id="KW-0472">Membrane</keyword>
<feature type="short sequence motif" description="GXSXG" evidence="6">
    <location>
        <begin position="62"/>
        <end position="66"/>
    </location>
</feature>
<dbReference type="GO" id="GO:0016020">
    <property type="term" value="C:membrane"/>
    <property type="evidence" value="ECO:0007669"/>
    <property type="project" value="UniProtKB-SubCell"/>
</dbReference>
<evidence type="ECO:0000256" key="3">
    <source>
        <dbReference type="ARBA" id="ARBA00022963"/>
    </source>
</evidence>
<evidence type="ECO:0000256" key="7">
    <source>
        <dbReference type="SAM" id="SignalP"/>
    </source>
</evidence>
<dbReference type="Gene3D" id="3.10.20.310">
    <property type="entry name" value="membrane protein fhac"/>
    <property type="match status" value="1"/>
</dbReference>
<dbReference type="InterPro" id="IPR050301">
    <property type="entry name" value="NTE"/>
</dbReference>
<gene>
    <name evidence="10" type="ORF">EM308_03275</name>
</gene>
<reference evidence="10 11" key="1">
    <citation type="submission" date="2016-10" db="EMBL/GenBank/DDBJ databases">
        <title>Flavobacterium gilvum sp. nov., isolated from stream water.</title>
        <authorList>
            <person name="Shin S.-K."/>
            <person name="Cho Y.-J."/>
            <person name="Yi H."/>
        </authorList>
    </citation>
    <scope>NUCLEOTIDE SEQUENCE [LARGE SCALE GENOMIC DNA]</scope>
    <source>
        <strain evidence="10 11">EM1308</strain>
    </source>
</reference>
<dbReference type="PROSITE" id="PS51779">
    <property type="entry name" value="POTRA"/>
    <property type="match status" value="1"/>
</dbReference>